<dbReference type="Pfam" id="PF02518">
    <property type="entry name" value="HATPase_c"/>
    <property type="match status" value="1"/>
</dbReference>
<dbReference type="SUPFAM" id="SSF47384">
    <property type="entry name" value="Homodimeric domain of signal transducing histidine kinase"/>
    <property type="match status" value="1"/>
</dbReference>
<dbReference type="GO" id="GO:0016020">
    <property type="term" value="C:membrane"/>
    <property type="evidence" value="ECO:0007669"/>
    <property type="project" value="UniProtKB-SubCell"/>
</dbReference>
<proteinExistence type="predicted"/>
<comment type="caution">
    <text evidence="15">The sequence shown here is derived from an EMBL/GenBank/DDBJ whole genome shotgun (WGS) entry which is preliminary data.</text>
</comment>
<evidence type="ECO:0000256" key="8">
    <source>
        <dbReference type="ARBA" id="ARBA00022989"/>
    </source>
</evidence>
<sequence>MSNWIKSCIHPAHFNAISSRMNNIHRSLFAKIFAAIAATAVLVVMVMALMVAAWMRDGFAQYLLRGELARFDDLTSSLAAAHRGSWAEFADNPQQWSDFLRAHTPRPGIDSVRPPPPPPGGPPPRTGNPPPFGAGGEDLRLDERLVLLDREGNQIAGNQQRLKVFDRRPICAQGDCADGELLGYLGMNASVAAENASEAFFLRGQYLSLLLAALIAIAISAAAAYIIARQLLGPIRRLEAGAKTMAAGNYTARIRQDRTDELGELIDHYNSLAANLEQTAKAEREWISNTSHELQTPLAVLRAQVEALQDGIREPDEKTLTEMHAALMRLSRLVQDLKTLSYAREAELSANFSREDLSGIASVSAEAARSKLATQGIDLNLDLAARILIDCDGEQIGQVIDNLLENAGRYTDGPGQVRMRLRETGDYAVLSVDDTPPAPPDADIGRLFDRFFRVEGSRSRASGGSGLGLSVCKAIVEAHGGTITAGHSALGGLKITIRLPKETALQCHTS</sequence>
<dbReference type="InterPro" id="IPR003594">
    <property type="entry name" value="HATPase_dom"/>
</dbReference>
<feature type="compositionally biased region" description="Pro residues" evidence="11">
    <location>
        <begin position="113"/>
        <end position="132"/>
    </location>
</feature>
<dbReference type="SUPFAM" id="SSF158472">
    <property type="entry name" value="HAMP domain-like"/>
    <property type="match status" value="1"/>
</dbReference>
<dbReference type="Gene3D" id="1.10.287.130">
    <property type="match status" value="1"/>
</dbReference>
<evidence type="ECO:0000259" key="13">
    <source>
        <dbReference type="PROSITE" id="PS50109"/>
    </source>
</evidence>
<dbReference type="InterPro" id="IPR050428">
    <property type="entry name" value="TCS_sensor_his_kinase"/>
</dbReference>
<dbReference type="InterPro" id="IPR003660">
    <property type="entry name" value="HAMP_dom"/>
</dbReference>
<dbReference type="CDD" id="cd00082">
    <property type="entry name" value="HisKA"/>
    <property type="match status" value="1"/>
</dbReference>
<evidence type="ECO:0000256" key="10">
    <source>
        <dbReference type="ARBA" id="ARBA00023136"/>
    </source>
</evidence>
<evidence type="ECO:0000256" key="12">
    <source>
        <dbReference type="SAM" id="Phobius"/>
    </source>
</evidence>
<keyword evidence="4" id="KW-0597">Phosphoprotein</keyword>
<dbReference type="PRINTS" id="PR00344">
    <property type="entry name" value="BCTRLSENSOR"/>
</dbReference>
<feature type="transmembrane region" description="Helical" evidence="12">
    <location>
        <begin position="28"/>
        <end position="55"/>
    </location>
</feature>
<dbReference type="InterPro" id="IPR036097">
    <property type="entry name" value="HisK_dim/P_sf"/>
</dbReference>
<keyword evidence="5" id="KW-0808">Transferase</keyword>
<evidence type="ECO:0000256" key="9">
    <source>
        <dbReference type="ARBA" id="ARBA00023012"/>
    </source>
</evidence>
<feature type="region of interest" description="Disordered" evidence="11">
    <location>
        <begin position="100"/>
        <end position="135"/>
    </location>
</feature>
<comment type="subcellular location">
    <subcellularLocation>
        <location evidence="2">Membrane</location>
    </subcellularLocation>
</comment>
<dbReference type="Gene3D" id="6.10.340.10">
    <property type="match status" value="1"/>
</dbReference>
<name>A0A7V1BGE5_9RHOB</name>
<keyword evidence="10 12" id="KW-0472">Membrane</keyword>
<dbReference type="Pfam" id="PF00672">
    <property type="entry name" value="HAMP"/>
    <property type="match status" value="1"/>
</dbReference>
<dbReference type="Proteomes" id="UP000885704">
    <property type="component" value="Unassembled WGS sequence"/>
</dbReference>
<evidence type="ECO:0000256" key="4">
    <source>
        <dbReference type="ARBA" id="ARBA00022553"/>
    </source>
</evidence>
<accession>A0A7V1BGE5</accession>
<dbReference type="Pfam" id="PF00512">
    <property type="entry name" value="HisKA"/>
    <property type="match status" value="1"/>
</dbReference>
<organism evidence="15">
    <name type="scientific">Sulfitobacter litoralis</name>
    <dbReference type="NCBI Taxonomy" id="335975"/>
    <lineage>
        <taxon>Bacteria</taxon>
        <taxon>Pseudomonadati</taxon>
        <taxon>Pseudomonadota</taxon>
        <taxon>Alphaproteobacteria</taxon>
        <taxon>Rhodobacterales</taxon>
        <taxon>Roseobacteraceae</taxon>
        <taxon>Sulfitobacter</taxon>
    </lineage>
</organism>
<evidence type="ECO:0000256" key="1">
    <source>
        <dbReference type="ARBA" id="ARBA00000085"/>
    </source>
</evidence>
<dbReference type="InterPro" id="IPR003661">
    <property type="entry name" value="HisK_dim/P_dom"/>
</dbReference>
<evidence type="ECO:0000256" key="7">
    <source>
        <dbReference type="ARBA" id="ARBA00022777"/>
    </source>
</evidence>
<keyword evidence="8 12" id="KW-1133">Transmembrane helix</keyword>
<evidence type="ECO:0000313" key="15">
    <source>
        <dbReference type="EMBL" id="HDZ52325.1"/>
    </source>
</evidence>
<evidence type="ECO:0000259" key="14">
    <source>
        <dbReference type="PROSITE" id="PS50885"/>
    </source>
</evidence>
<evidence type="ECO:0000256" key="5">
    <source>
        <dbReference type="ARBA" id="ARBA00022679"/>
    </source>
</evidence>
<feature type="domain" description="Histidine kinase" evidence="13">
    <location>
        <begin position="289"/>
        <end position="503"/>
    </location>
</feature>
<dbReference type="CDD" id="cd06225">
    <property type="entry name" value="HAMP"/>
    <property type="match status" value="1"/>
</dbReference>
<dbReference type="SMART" id="SM00388">
    <property type="entry name" value="HisKA"/>
    <property type="match status" value="1"/>
</dbReference>
<feature type="transmembrane region" description="Helical" evidence="12">
    <location>
        <begin position="206"/>
        <end position="228"/>
    </location>
</feature>
<dbReference type="SMART" id="SM00387">
    <property type="entry name" value="HATPase_c"/>
    <property type="match status" value="1"/>
</dbReference>
<dbReference type="AlphaFoldDB" id="A0A7V1BGE5"/>
<protein>
    <recommendedName>
        <fullName evidence="3">histidine kinase</fullName>
        <ecNumber evidence="3">2.7.13.3</ecNumber>
    </recommendedName>
</protein>
<keyword evidence="9" id="KW-0902">Two-component regulatory system</keyword>
<dbReference type="InterPro" id="IPR004358">
    <property type="entry name" value="Sig_transdc_His_kin-like_C"/>
</dbReference>
<dbReference type="Gene3D" id="3.30.565.10">
    <property type="entry name" value="Histidine kinase-like ATPase, C-terminal domain"/>
    <property type="match status" value="1"/>
</dbReference>
<dbReference type="InterPro" id="IPR036890">
    <property type="entry name" value="HATPase_C_sf"/>
</dbReference>
<dbReference type="EC" id="2.7.13.3" evidence="3"/>
<feature type="domain" description="HAMP" evidence="14">
    <location>
        <begin position="229"/>
        <end position="281"/>
    </location>
</feature>
<gene>
    <name evidence="15" type="ORF">ENH63_11235</name>
</gene>
<comment type="catalytic activity">
    <reaction evidence="1">
        <text>ATP + protein L-histidine = ADP + protein N-phospho-L-histidine.</text>
        <dbReference type="EC" id="2.7.13.3"/>
    </reaction>
</comment>
<dbReference type="PROSITE" id="PS50109">
    <property type="entry name" value="HIS_KIN"/>
    <property type="match status" value="1"/>
</dbReference>
<evidence type="ECO:0000256" key="3">
    <source>
        <dbReference type="ARBA" id="ARBA00012438"/>
    </source>
</evidence>
<evidence type="ECO:0000256" key="11">
    <source>
        <dbReference type="SAM" id="MobiDB-lite"/>
    </source>
</evidence>
<dbReference type="GO" id="GO:0000155">
    <property type="term" value="F:phosphorelay sensor kinase activity"/>
    <property type="evidence" value="ECO:0007669"/>
    <property type="project" value="InterPro"/>
</dbReference>
<keyword evidence="6 12" id="KW-0812">Transmembrane</keyword>
<dbReference type="SMART" id="SM00304">
    <property type="entry name" value="HAMP"/>
    <property type="match status" value="1"/>
</dbReference>
<dbReference type="PROSITE" id="PS50885">
    <property type="entry name" value="HAMP"/>
    <property type="match status" value="1"/>
</dbReference>
<dbReference type="PANTHER" id="PTHR45436">
    <property type="entry name" value="SENSOR HISTIDINE KINASE YKOH"/>
    <property type="match status" value="1"/>
</dbReference>
<dbReference type="PANTHER" id="PTHR45436:SF5">
    <property type="entry name" value="SENSOR HISTIDINE KINASE TRCS"/>
    <property type="match status" value="1"/>
</dbReference>
<dbReference type="EMBL" id="DRFN01000027">
    <property type="protein sequence ID" value="HDZ52325.1"/>
    <property type="molecule type" value="Genomic_DNA"/>
</dbReference>
<dbReference type="SUPFAM" id="SSF55874">
    <property type="entry name" value="ATPase domain of HSP90 chaperone/DNA topoisomerase II/histidine kinase"/>
    <property type="match status" value="1"/>
</dbReference>
<evidence type="ECO:0000256" key="6">
    <source>
        <dbReference type="ARBA" id="ARBA00022692"/>
    </source>
</evidence>
<evidence type="ECO:0000256" key="2">
    <source>
        <dbReference type="ARBA" id="ARBA00004370"/>
    </source>
</evidence>
<reference evidence="15" key="1">
    <citation type="journal article" date="2020" name="mSystems">
        <title>Genome- and Community-Level Interaction Insights into Carbon Utilization and Element Cycling Functions of Hydrothermarchaeota in Hydrothermal Sediment.</title>
        <authorList>
            <person name="Zhou Z."/>
            <person name="Liu Y."/>
            <person name="Xu W."/>
            <person name="Pan J."/>
            <person name="Luo Z.H."/>
            <person name="Li M."/>
        </authorList>
    </citation>
    <scope>NUCLEOTIDE SEQUENCE [LARGE SCALE GENOMIC DNA]</scope>
    <source>
        <strain evidence="15">HyVt-323</strain>
    </source>
</reference>
<dbReference type="InterPro" id="IPR005467">
    <property type="entry name" value="His_kinase_dom"/>
</dbReference>
<keyword evidence="7" id="KW-0418">Kinase</keyword>